<dbReference type="PANTHER" id="PTHR21035:SF2">
    <property type="entry name" value="SMALL RIBOSOMAL SUBUNIT PROTEIN MS26"/>
    <property type="match status" value="1"/>
</dbReference>
<keyword evidence="4" id="KW-0689">Ribosomal protein</keyword>
<comment type="subcellular location">
    <subcellularLocation>
        <location evidence="1">Mitochondrion</location>
    </subcellularLocation>
</comment>
<dbReference type="Pfam" id="PF14943">
    <property type="entry name" value="MRP-S26"/>
    <property type="match status" value="1"/>
</dbReference>
<evidence type="ECO:0000256" key="3">
    <source>
        <dbReference type="ARBA" id="ARBA00022946"/>
    </source>
</evidence>
<evidence type="ECO:0000256" key="6">
    <source>
        <dbReference type="ARBA" id="ARBA00023274"/>
    </source>
</evidence>
<name>A0AAV7JZB1_9METZ</name>
<keyword evidence="5" id="KW-0496">Mitochondrion</keyword>
<keyword evidence="11" id="KW-1185">Reference proteome</keyword>
<dbReference type="GO" id="GO:0005763">
    <property type="term" value="C:mitochondrial small ribosomal subunit"/>
    <property type="evidence" value="ECO:0007669"/>
    <property type="project" value="InterPro"/>
</dbReference>
<keyword evidence="3" id="KW-0809">Transit peptide</keyword>
<dbReference type="Proteomes" id="UP001165289">
    <property type="component" value="Unassembled WGS sequence"/>
</dbReference>
<comment type="similarity">
    <text evidence="2">Belongs to the mitochondrion-specific ribosomal protein mS26 family.</text>
</comment>
<evidence type="ECO:0000256" key="9">
    <source>
        <dbReference type="SAM" id="Coils"/>
    </source>
</evidence>
<evidence type="ECO:0000256" key="2">
    <source>
        <dbReference type="ARBA" id="ARBA00009672"/>
    </source>
</evidence>
<evidence type="ECO:0000313" key="11">
    <source>
        <dbReference type="Proteomes" id="UP001165289"/>
    </source>
</evidence>
<evidence type="ECO:0000256" key="1">
    <source>
        <dbReference type="ARBA" id="ARBA00004173"/>
    </source>
</evidence>
<evidence type="ECO:0000256" key="7">
    <source>
        <dbReference type="ARBA" id="ARBA00035138"/>
    </source>
</evidence>
<organism evidence="10 11">
    <name type="scientific">Oopsacas minuta</name>
    <dbReference type="NCBI Taxonomy" id="111878"/>
    <lineage>
        <taxon>Eukaryota</taxon>
        <taxon>Metazoa</taxon>
        <taxon>Porifera</taxon>
        <taxon>Hexactinellida</taxon>
        <taxon>Hexasterophora</taxon>
        <taxon>Lyssacinosida</taxon>
        <taxon>Leucopsacidae</taxon>
        <taxon>Oopsacas</taxon>
    </lineage>
</organism>
<sequence length="206" mass="24486">MFRLTNICKQSPVLHSKTDKPLLSYGYLPRNVSFKVKPAEDRIWREYRRGVLKVVLECKKENKIKLFEERRQKKLYEEKFSFENLFGAAFKYAEEVNHKQQEKREKAELERRAEAKQTEEKDKIIQEIAHTEKEQNIKNILKEETQKMESFITKTNIEHSIEYALDNPISYNFAFPYTKVIGDGRGQKNFDQKGEVILHDIIPDVD</sequence>
<evidence type="ECO:0000313" key="10">
    <source>
        <dbReference type="EMBL" id="KAI6654150.1"/>
    </source>
</evidence>
<evidence type="ECO:0000256" key="4">
    <source>
        <dbReference type="ARBA" id="ARBA00022980"/>
    </source>
</evidence>
<reference evidence="10 11" key="1">
    <citation type="journal article" date="2023" name="BMC Biol.">
        <title>The compact genome of the sponge Oopsacas minuta (Hexactinellida) is lacking key metazoan core genes.</title>
        <authorList>
            <person name="Santini S."/>
            <person name="Schenkelaars Q."/>
            <person name="Jourda C."/>
            <person name="Duchesne M."/>
            <person name="Belahbib H."/>
            <person name="Rocher C."/>
            <person name="Selva M."/>
            <person name="Riesgo A."/>
            <person name="Vervoort M."/>
            <person name="Leys S.P."/>
            <person name="Kodjabachian L."/>
            <person name="Le Bivic A."/>
            <person name="Borchiellini C."/>
            <person name="Claverie J.M."/>
            <person name="Renard E."/>
        </authorList>
    </citation>
    <scope>NUCLEOTIDE SEQUENCE [LARGE SCALE GENOMIC DNA]</scope>
    <source>
        <strain evidence="10">SPO-2</strain>
    </source>
</reference>
<dbReference type="InterPro" id="IPR026140">
    <property type="entry name" value="Ribosomal_mS26"/>
</dbReference>
<keyword evidence="6" id="KW-0687">Ribonucleoprotein</keyword>
<protein>
    <recommendedName>
        <fullName evidence="7">Small ribosomal subunit protein mS26</fullName>
    </recommendedName>
    <alternativeName>
        <fullName evidence="8">28S ribosomal protein S26, mitochondrial</fullName>
    </alternativeName>
</protein>
<dbReference type="EMBL" id="JAKMXF010000233">
    <property type="protein sequence ID" value="KAI6654150.1"/>
    <property type="molecule type" value="Genomic_DNA"/>
</dbReference>
<dbReference type="PANTHER" id="PTHR21035">
    <property type="entry name" value="28S RIBOSOMAL PROTEIN S26, MITOCHONDRIAL"/>
    <property type="match status" value="1"/>
</dbReference>
<comment type="caution">
    <text evidence="10">The sequence shown here is derived from an EMBL/GenBank/DDBJ whole genome shotgun (WGS) entry which is preliminary data.</text>
</comment>
<evidence type="ECO:0000256" key="8">
    <source>
        <dbReference type="ARBA" id="ARBA00035344"/>
    </source>
</evidence>
<dbReference type="AlphaFoldDB" id="A0AAV7JZB1"/>
<keyword evidence="9" id="KW-0175">Coiled coil</keyword>
<gene>
    <name evidence="10" type="ORF">LOD99_2995</name>
</gene>
<accession>A0AAV7JZB1</accession>
<proteinExistence type="inferred from homology"/>
<feature type="coiled-coil region" evidence="9">
    <location>
        <begin position="92"/>
        <end position="134"/>
    </location>
</feature>
<evidence type="ECO:0000256" key="5">
    <source>
        <dbReference type="ARBA" id="ARBA00023128"/>
    </source>
</evidence>